<keyword evidence="1 3" id="KW-0378">Hydrolase</keyword>
<keyword evidence="4" id="KW-1185">Reference proteome</keyword>
<dbReference type="GeneID" id="54472399"/>
<dbReference type="Pfam" id="PF00561">
    <property type="entry name" value="Abhydrolase_1"/>
    <property type="match status" value="1"/>
</dbReference>
<evidence type="ECO:0000313" key="3">
    <source>
        <dbReference type="EMBL" id="KAF2481236.1"/>
    </source>
</evidence>
<dbReference type="InterPro" id="IPR029058">
    <property type="entry name" value="AB_hydrolase_fold"/>
</dbReference>
<dbReference type="PANTHER" id="PTHR42977">
    <property type="entry name" value="HYDROLASE-RELATED"/>
    <property type="match status" value="1"/>
</dbReference>
<accession>A0A6A6PN34</accession>
<protein>
    <submittedName>
        <fullName evidence="3">Alpha/beta hydrolase fold protein</fullName>
    </submittedName>
</protein>
<dbReference type="PANTHER" id="PTHR42977:SF3">
    <property type="entry name" value="AB HYDROLASE-1 DOMAIN-CONTAINING PROTEIN"/>
    <property type="match status" value="1"/>
</dbReference>
<organism evidence="3 4">
    <name type="scientific">Neohortaea acidophila</name>
    <dbReference type="NCBI Taxonomy" id="245834"/>
    <lineage>
        <taxon>Eukaryota</taxon>
        <taxon>Fungi</taxon>
        <taxon>Dikarya</taxon>
        <taxon>Ascomycota</taxon>
        <taxon>Pezizomycotina</taxon>
        <taxon>Dothideomycetes</taxon>
        <taxon>Dothideomycetidae</taxon>
        <taxon>Mycosphaerellales</taxon>
        <taxon>Teratosphaeriaceae</taxon>
        <taxon>Neohortaea</taxon>
    </lineage>
</organism>
<sequence>MELPKTARVALDGDISVFYRYTGAPEKPVLLLLHGYANSSLYYKDLMTLLSPYYRIYAPDMPGFGFTTVDFAKYDFTFANGATVLGRFVDALGIKKFAVYIFDFGAPWGLRLALQRPDAVTAIISQNGNAYDEGLGKPWEAMRNFWASNSDAGREALRTRVRTFDRAKGQYIEGSIENGDIVDPAAYHLDHALLQRPGVMDAMLSYFWDYRTNVDIYPEFQAYLREKQPPVLAVWGRHDVSFIYPGAEAFKKDVPKAEVHLLDAGHFALAGLEDVFAALMHRFLAAHVTRQASV</sequence>
<dbReference type="OrthoDB" id="284184at2759"/>
<proteinExistence type="predicted"/>
<dbReference type="Proteomes" id="UP000799767">
    <property type="component" value="Unassembled WGS sequence"/>
</dbReference>
<evidence type="ECO:0000256" key="1">
    <source>
        <dbReference type="ARBA" id="ARBA00022801"/>
    </source>
</evidence>
<dbReference type="InterPro" id="IPR000073">
    <property type="entry name" value="AB_hydrolase_1"/>
</dbReference>
<dbReference type="SUPFAM" id="SSF53474">
    <property type="entry name" value="alpha/beta-Hydrolases"/>
    <property type="match status" value="1"/>
</dbReference>
<evidence type="ECO:0000313" key="4">
    <source>
        <dbReference type="Proteomes" id="UP000799767"/>
    </source>
</evidence>
<dbReference type="AlphaFoldDB" id="A0A6A6PN34"/>
<reference evidence="3" key="1">
    <citation type="journal article" date="2020" name="Stud. Mycol.">
        <title>101 Dothideomycetes genomes: a test case for predicting lifestyles and emergence of pathogens.</title>
        <authorList>
            <person name="Haridas S."/>
            <person name="Albert R."/>
            <person name="Binder M."/>
            <person name="Bloem J."/>
            <person name="Labutti K."/>
            <person name="Salamov A."/>
            <person name="Andreopoulos B."/>
            <person name="Baker S."/>
            <person name="Barry K."/>
            <person name="Bills G."/>
            <person name="Bluhm B."/>
            <person name="Cannon C."/>
            <person name="Castanera R."/>
            <person name="Culley D."/>
            <person name="Daum C."/>
            <person name="Ezra D."/>
            <person name="Gonzalez J."/>
            <person name="Henrissat B."/>
            <person name="Kuo A."/>
            <person name="Liang C."/>
            <person name="Lipzen A."/>
            <person name="Lutzoni F."/>
            <person name="Magnuson J."/>
            <person name="Mondo S."/>
            <person name="Nolan M."/>
            <person name="Ohm R."/>
            <person name="Pangilinan J."/>
            <person name="Park H.-J."/>
            <person name="Ramirez L."/>
            <person name="Alfaro M."/>
            <person name="Sun H."/>
            <person name="Tritt A."/>
            <person name="Yoshinaga Y."/>
            <person name="Zwiers L.-H."/>
            <person name="Turgeon B."/>
            <person name="Goodwin S."/>
            <person name="Spatafora J."/>
            <person name="Crous P."/>
            <person name="Grigoriev I."/>
        </authorList>
    </citation>
    <scope>NUCLEOTIDE SEQUENCE</scope>
    <source>
        <strain evidence="3">CBS 113389</strain>
    </source>
</reference>
<dbReference type="Gene3D" id="3.40.50.1820">
    <property type="entry name" value="alpha/beta hydrolase"/>
    <property type="match status" value="1"/>
</dbReference>
<dbReference type="InterPro" id="IPR051340">
    <property type="entry name" value="Haloalkane_dehalogenase"/>
</dbReference>
<evidence type="ECO:0000259" key="2">
    <source>
        <dbReference type="Pfam" id="PF00561"/>
    </source>
</evidence>
<name>A0A6A6PN34_9PEZI</name>
<dbReference type="RefSeq" id="XP_033587806.1">
    <property type="nucleotide sequence ID" value="XM_033731397.1"/>
</dbReference>
<dbReference type="GO" id="GO:0004301">
    <property type="term" value="F:epoxide hydrolase activity"/>
    <property type="evidence" value="ECO:0007669"/>
    <property type="project" value="TreeGrafter"/>
</dbReference>
<feature type="domain" description="AB hydrolase-1" evidence="2">
    <location>
        <begin position="28"/>
        <end position="269"/>
    </location>
</feature>
<gene>
    <name evidence="3" type="ORF">BDY17DRAFT_254072</name>
</gene>
<dbReference type="EMBL" id="MU001638">
    <property type="protein sequence ID" value="KAF2481236.1"/>
    <property type="molecule type" value="Genomic_DNA"/>
</dbReference>